<comment type="caution">
    <text evidence="8">The sequence shown here is derived from an EMBL/GenBank/DDBJ whole genome shotgun (WGS) entry which is preliminary data.</text>
</comment>
<dbReference type="InterPro" id="IPR001117">
    <property type="entry name" value="Cu-oxidase_2nd"/>
</dbReference>
<keyword evidence="3" id="KW-0732">Signal</keyword>
<evidence type="ECO:0000256" key="3">
    <source>
        <dbReference type="ARBA" id="ARBA00022729"/>
    </source>
</evidence>
<dbReference type="SUPFAM" id="SSF49503">
    <property type="entry name" value="Cupredoxins"/>
    <property type="match status" value="2"/>
</dbReference>
<proteinExistence type="inferred from homology"/>
<organism evidence="8 9">
    <name type="scientific">Colletotrichum musicola</name>
    <dbReference type="NCBI Taxonomy" id="2175873"/>
    <lineage>
        <taxon>Eukaryota</taxon>
        <taxon>Fungi</taxon>
        <taxon>Dikarya</taxon>
        <taxon>Ascomycota</taxon>
        <taxon>Pezizomycotina</taxon>
        <taxon>Sordariomycetes</taxon>
        <taxon>Hypocreomycetidae</taxon>
        <taxon>Glomerellales</taxon>
        <taxon>Glomerellaceae</taxon>
        <taxon>Colletotrichum</taxon>
        <taxon>Colletotrichum orchidearum species complex</taxon>
    </lineage>
</organism>
<sequence>HSGAHHSLAISIDEHEFWVVAADGEFVHPQKVVRTHVNLGERTSILVKLDRPPGDYALRLHSLRDEQMIQGAGILRYPTNKDLSNQLNRTVPSTKPWLHLNGSVINSADKVMDETKLAPFPARPPPEKADFTLRFAVNKTGPSTWVLNAAPHEFFRQNVPPILWNEASRGQTSWGNSHGFLKNGSVVDLIVENGAAVDASHPFHKHNHKVWIVGQGEGGFRWRDVNHAMGHGGEKYFNMVDPPYRDGFTLPAGEGKFVVVRYKIYFPAVSMLHCHMIHHFASGQQVILLEGMEVMPPVPQELKDKPHVEFELPPRYGPLD</sequence>
<evidence type="ECO:0000256" key="2">
    <source>
        <dbReference type="ARBA" id="ARBA00022723"/>
    </source>
</evidence>
<evidence type="ECO:0000256" key="5">
    <source>
        <dbReference type="ARBA" id="ARBA00023180"/>
    </source>
</evidence>
<dbReference type="GO" id="GO:0016491">
    <property type="term" value="F:oxidoreductase activity"/>
    <property type="evidence" value="ECO:0007669"/>
    <property type="project" value="UniProtKB-KW"/>
</dbReference>
<keyword evidence="9" id="KW-1185">Reference proteome</keyword>
<comment type="similarity">
    <text evidence="1">Belongs to the multicopper oxidase family.</text>
</comment>
<keyword evidence="2" id="KW-0479">Metal-binding</keyword>
<dbReference type="Pfam" id="PF07731">
    <property type="entry name" value="Cu-oxidase_2"/>
    <property type="match status" value="1"/>
</dbReference>
<evidence type="ECO:0000313" key="8">
    <source>
        <dbReference type="EMBL" id="KAF6819459.1"/>
    </source>
</evidence>
<keyword evidence="5" id="KW-0325">Glycoprotein</keyword>
<dbReference type="Gene3D" id="2.60.40.420">
    <property type="entry name" value="Cupredoxins - blue copper proteins"/>
    <property type="match status" value="2"/>
</dbReference>
<dbReference type="GO" id="GO:0005507">
    <property type="term" value="F:copper ion binding"/>
    <property type="evidence" value="ECO:0007669"/>
    <property type="project" value="InterPro"/>
</dbReference>
<gene>
    <name evidence="8" type="ORF">CMUS01_11717</name>
</gene>
<dbReference type="EMBL" id="WIGM01000613">
    <property type="protein sequence ID" value="KAF6819459.1"/>
    <property type="molecule type" value="Genomic_DNA"/>
</dbReference>
<protein>
    <submittedName>
        <fullName evidence="8">Multicopper oxidase</fullName>
    </submittedName>
</protein>
<evidence type="ECO:0000259" key="6">
    <source>
        <dbReference type="Pfam" id="PF00394"/>
    </source>
</evidence>
<evidence type="ECO:0000313" key="9">
    <source>
        <dbReference type="Proteomes" id="UP000639643"/>
    </source>
</evidence>
<dbReference type="Pfam" id="PF00394">
    <property type="entry name" value="Cu-oxidase"/>
    <property type="match status" value="1"/>
</dbReference>
<dbReference type="OrthoDB" id="2121828at2759"/>
<dbReference type="PANTHER" id="PTHR11709">
    <property type="entry name" value="MULTI-COPPER OXIDASE"/>
    <property type="match status" value="1"/>
</dbReference>
<reference evidence="8" key="1">
    <citation type="journal article" date="2020" name="Phytopathology">
        <title>Genome Sequence Resources of Colletotrichum truncatum, C. plurivorum, C. musicola, and C. sojae: Four Species Pathogenic to Soybean (Glycine max).</title>
        <authorList>
            <person name="Rogerio F."/>
            <person name="Boufleur T.R."/>
            <person name="Ciampi-Guillardi M."/>
            <person name="Sukno S.A."/>
            <person name="Thon M.R."/>
            <person name="Massola Junior N.S."/>
            <person name="Baroncelli R."/>
        </authorList>
    </citation>
    <scope>NUCLEOTIDE SEQUENCE</scope>
    <source>
        <strain evidence="8">LFN0074</strain>
    </source>
</reference>
<evidence type="ECO:0000256" key="4">
    <source>
        <dbReference type="ARBA" id="ARBA00023002"/>
    </source>
</evidence>
<evidence type="ECO:0000259" key="7">
    <source>
        <dbReference type="Pfam" id="PF07731"/>
    </source>
</evidence>
<feature type="non-terminal residue" evidence="8">
    <location>
        <position position="320"/>
    </location>
</feature>
<accession>A0A8H6JU86</accession>
<evidence type="ECO:0000256" key="1">
    <source>
        <dbReference type="ARBA" id="ARBA00010609"/>
    </source>
</evidence>
<dbReference type="PANTHER" id="PTHR11709:SF488">
    <property type="entry name" value="LACCASE-RELATED"/>
    <property type="match status" value="1"/>
</dbReference>
<dbReference type="InterPro" id="IPR008972">
    <property type="entry name" value="Cupredoxin"/>
</dbReference>
<dbReference type="InterPro" id="IPR045087">
    <property type="entry name" value="Cu-oxidase_fam"/>
</dbReference>
<keyword evidence="4" id="KW-0560">Oxidoreductase</keyword>
<dbReference type="InterPro" id="IPR011706">
    <property type="entry name" value="Cu-oxidase_C"/>
</dbReference>
<feature type="domain" description="Plastocyanin-like" evidence="7">
    <location>
        <begin position="180"/>
        <end position="284"/>
    </location>
</feature>
<name>A0A8H6JU86_9PEZI</name>
<dbReference type="Proteomes" id="UP000639643">
    <property type="component" value="Unassembled WGS sequence"/>
</dbReference>
<dbReference type="AlphaFoldDB" id="A0A8H6JU86"/>
<feature type="domain" description="Plastocyanin-like" evidence="6">
    <location>
        <begin position="3"/>
        <end position="77"/>
    </location>
</feature>